<feature type="region of interest" description="Domain IV, binds dsDNA" evidence="8">
    <location>
        <begin position="320"/>
        <end position="440"/>
    </location>
</feature>
<name>A0A173V1G7_9FIRM</name>
<dbReference type="InterPro" id="IPR027417">
    <property type="entry name" value="P-loop_NTPase"/>
</dbReference>
<feature type="region of interest" description="Domain I, interacts with DnaA modulators" evidence="8">
    <location>
        <begin position="1"/>
        <end position="98"/>
    </location>
</feature>
<dbReference type="GO" id="GO:0003688">
    <property type="term" value="F:DNA replication origin binding"/>
    <property type="evidence" value="ECO:0007669"/>
    <property type="project" value="UniProtKB-UniRule"/>
</dbReference>
<dbReference type="GO" id="GO:0005886">
    <property type="term" value="C:plasma membrane"/>
    <property type="evidence" value="ECO:0007669"/>
    <property type="project" value="TreeGrafter"/>
</dbReference>
<dbReference type="SMART" id="SM00760">
    <property type="entry name" value="Bac_DnaA_C"/>
    <property type="match status" value="1"/>
</dbReference>
<dbReference type="InterPro" id="IPR020591">
    <property type="entry name" value="Chromosome_initiator_DnaA-like"/>
</dbReference>
<dbReference type="GO" id="GO:0006270">
    <property type="term" value="P:DNA replication initiation"/>
    <property type="evidence" value="ECO:0007669"/>
    <property type="project" value="UniProtKB-UniRule"/>
</dbReference>
<feature type="binding site" evidence="8">
    <location>
        <position position="151"/>
    </location>
    <ligand>
        <name>ATP</name>
        <dbReference type="ChEBI" id="CHEBI:30616"/>
    </ligand>
</feature>
<dbReference type="Gene3D" id="3.40.50.300">
    <property type="entry name" value="P-loop containing nucleotide triphosphate hydrolases"/>
    <property type="match status" value="1"/>
</dbReference>
<reference evidence="27 28" key="2">
    <citation type="journal article" date="2017" name="Front. Microbiol.">
        <title>New Insights into the Diversity of the Genus Faecalibacterium.</title>
        <authorList>
            <person name="Benevides L."/>
            <person name="Burman S."/>
            <person name="Martin R."/>
            <person name="Robert V."/>
            <person name="Thomas M."/>
            <person name="Miquel S."/>
            <person name="Chain F."/>
            <person name="Sokol H."/>
            <person name="Bermudez-Humaran L.G."/>
            <person name="Morrison M."/>
            <person name="Langella P."/>
            <person name="Azevedo V.A."/>
            <person name="Chatel J.M."/>
            <person name="Soares S."/>
        </authorList>
    </citation>
    <scope>NUCLEOTIDE SEQUENCE [LARGE SCALE GENOMIC DNA]</scope>
    <source>
        <strain evidence="17 27">CNCM I 4546</strain>
        <strain evidence="18 28">CNCM I 4573</strain>
        <strain evidence="19 29">CNCM I 4644</strain>
    </source>
</reference>
<dbReference type="EMBL" id="CYXN01000031">
    <property type="protein sequence ID" value="CUN21149.1"/>
    <property type="molecule type" value="Genomic_DNA"/>
</dbReference>
<feature type="binding site" evidence="8">
    <location>
        <position position="150"/>
    </location>
    <ligand>
        <name>ATP</name>
        <dbReference type="ChEBI" id="CHEBI:30616"/>
    </ligand>
</feature>
<evidence type="ECO:0000259" key="12">
    <source>
        <dbReference type="SMART" id="SM00382"/>
    </source>
</evidence>
<evidence type="ECO:0000313" key="28">
    <source>
        <dbReference type="Proteomes" id="UP000220157"/>
    </source>
</evidence>
<keyword evidence="6 8" id="KW-0446">Lipid-binding</keyword>
<evidence type="ECO:0000313" key="36">
    <source>
        <dbReference type="Proteomes" id="UP000462091"/>
    </source>
</evidence>
<dbReference type="EMBL" id="QVES01000014">
    <property type="protein sequence ID" value="RGB83805.1"/>
    <property type="molecule type" value="Genomic_DNA"/>
</dbReference>
<dbReference type="GO" id="GO:0005524">
    <property type="term" value="F:ATP binding"/>
    <property type="evidence" value="ECO:0007669"/>
    <property type="project" value="UniProtKB-UniRule"/>
</dbReference>
<feature type="domain" description="AAA+ ATPase" evidence="12">
    <location>
        <begin position="136"/>
        <end position="266"/>
    </location>
</feature>
<comment type="subcellular location">
    <subcellularLocation>
        <location evidence="8">Cytoplasm</location>
    </subcellularLocation>
</comment>
<dbReference type="CDD" id="cd06571">
    <property type="entry name" value="Bac_DnaA_C"/>
    <property type="match status" value="1"/>
</dbReference>
<dbReference type="CDD" id="cd00009">
    <property type="entry name" value="AAA"/>
    <property type="match status" value="1"/>
</dbReference>
<evidence type="ECO:0000313" key="16">
    <source>
        <dbReference type="EMBL" id="MSC81466.1"/>
    </source>
</evidence>
<dbReference type="Proteomes" id="UP000252378">
    <property type="component" value="Unassembled WGS sequence"/>
</dbReference>
<evidence type="ECO:0000256" key="6">
    <source>
        <dbReference type="ARBA" id="ARBA00023121"/>
    </source>
</evidence>
<evidence type="ECO:0000313" key="20">
    <source>
        <dbReference type="EMBL" id="RAW56392.1"/>
    </source>
</evidence>
<evidence type="ECO:0000313" key="24">
    <source>
        <dbReference type="EMBL" id="RGB96235.1"/>
    </source>
</evidence>
<dbReference type="GO" id="GO:0006275">
    <property type="term" value="P:regulation of DNA replication"/>
    <property type="evidence" value="ECO:0007669"/>
    <property type="project" value="UniProtKB-UniRule"/>
</dbReference>
<dbReference type="Proteomes" id="UP000220480">
    <property type="component" value="Unassembled WGS sequence"/>
</dbReference>
<evidence type="ECO:0000256" key="2">
    <source>
        <dbReference type="ARBA" id="ARBA00022490"/>
    </source>
</evidence>
<dbReference type="SUPFAM" id="SSF48295">
    <property type="entry name" value="TrpR-like"/>
    <property type="match status" value="1"/>
</dbReference>
<dbReference type="InterPro" id="IPR001957">
    <property type="entry name" value="Chromosome_initiator_DnaA"/>
</dbReference>
<evidence type="ECO:0000313" key="19">
    <source>
        <dbReference type="EMBL" id="PDX84778.1"/>
    </source>
</evidence>
<evidence type="ECO:0000313" key="25">
    <source>
        <dbReference type="EMBL" id="RGC18354.1"/>
    </source>
</evidence>
<evidence type="ECO:0000313" key="22">
    <source>
        <dbReference type="EMBL" id="RCH48034.1"/>
    </source>
</evidence>
<keyword evidence="7 8" id="KW-0238">DNA-binding</keyword>
<dbReference type="Proteomes" id="UP000462091">
    <property type="component" value="Unassembled WGS sequence"/>
</dbReference>
<comment type="domain">
    <text evidence="8">Domain I is involved in oligomerization and binding regulators, domain II is flexibile and of varying length in different bacteria, domain III forms the AAA+ region, while domain IV binds dsDNA.</text>
</comment>
<feature type="binding site" evidence="8">
    <location>
        <position position="149"/>
    </location>
    <ligand>
        <name>ATP</name>
        <dbReference type="ChEBI" id="CHEBI:30616"/>
    </ligand>
</feature>
<dbReference type="Gene3D" id="3.30.300.180">
    <property type="match status" value="1"/>
</dbReference>
<dbReference type="InterPro" id="IPR010921">
    <property type="entry name" value="Trp_repressor/repl_initiator"/>
</dbReference>
<dbReference type="Proteomes" id="UP000251281">
    <property type="component" value="Unassembled WGS sequence"/>
</dbReference>
<evidence type="ECO:0000256" key="11">
    <source>
        <dbReference type="RuleBase" id="RU004227"/>
    </source>
</evidence>
<dbReference type="PRINTS" id="PR00051">
    <property type="entry name" value="DNAA"/>
</dbReference>
<dbReference type="EMBL" id="QVEW01000010">
    <property type="protein sequence ID" value="RGB96235.1"/>
    <property type="molecule type" value="Genomic_DNA"/>
</dbReference>
<dbReference type="PANTHER" id="PTHR30050:SF2">
    <property type="entry name" value="CHROMOSOMAL REPLICATION INITIATOR PROTEIN DNAA"/>
    <property type="match status" value="1"/>
</dbReference>
<dbReference type="Proteomes" id="UP000260733">
    <property type="component" value="Unassembled WGS sequence"/>
</dbReference>
<dbReference type="InterPro" id="IPR003593">
    <property type="entry name" value="AAA+_ATPase"/>
</dbReference>
<dbReference type="Proteomes" id="UP000220157">
    <property type="component" value="Unassembled WGS sequence"/>
</dbReference>
<dbReference type="RefSeq" id="WP_005924255.1">
    <property type="nucleotide sequence ID" value="NZ_CABKNH010000003.1"/>
</dbReference>
<feature type="binding site" evidence="8">
    <location>
        <position position="147"/>
    </location>
    <ligand>
        <name>ATP</name>
        <dbReference type="ChEBI" id="CHEBI:30616"/>
    </ligand>
</feature>
<dbReference type="PANTHER" id="PTHR30050">
    <property type="entry name" value="CHROMOSOMAL REPLICATION INITIATOR PROTEIN DNAA"/>
    <property type="match status" value="1"/>
</dbReference>
<organism evidence="14 26">
    <name type="scientific">Faecalibacterium prausnitzii</name>
    <dbReference type="NCBI Taxonomy" id="853"/>
    <lineage>
        <taxon>Bacteria</taxon>
        <taxon>Bacillati</taxon>
        <taxon>Bacillota</taxon>
        <taxon>Clostridia</taxon>
        <taxon>Eubacteriales</taxon>
        <taxon>Oscillospiraceae</taxon>
        <taxon>Faecalibacterium</taxon>
    </lineage>
</organism>
<proteinExistence type="inferred from homology"/>
<dbReference type="FunFam" id="3.40.50.300:FF:000668">
    <property type="entry name" value="Chromosomal replication initiator protein DnaA"/>
    <property type="match status" value="1"/>
</dbReference>
<reference evidence="33 34" key="5">
    <citation type="submission" date="2018-08" db="EMBL/GenBank/DDBJ databases">
        <title>A genome reference for cultivated species of the human gut microbiota.</title>
        <authorList>
            <person name="Zou Y."/>
            <person name="Xue W."/>
            <person name="Luo G."/>
        </authorList>
    </citation>
    <scope>NUCLEOTIDE SEQUENCE [LARGE SCALE GENOMIC DNA]</scope>
    <source>
        <strain evidence="24 35">AF29-11BH</strain>
        <strain evidence="23 34">AF31-14AC</strain>
        <strain evidence="25 33">AM37-13AC</strain>
    </source>
</reference>
<evidence type="ECO:0000313" key="31">
    <source>
        <dbReference type="Proteomes" id="UP000251281"/>
    </source>
</evidence>
<dbReference type="Pfam" id="PF11638">
    <property type="entry name" value="DnaA_N"/>
    <property type="match status" value="1"/>
</dbReference>
<protein>
    <recommendedName>
        <fullName evidence="8 9">Chromosomal replication initiator protein DnaA</fullName>
    </recommendedName>
</protein>
<evidence type="ECO:0000313" key="21">
    <source>
        <dbReference type="EMBL" id="RAW64607.1"/>
    </source>
</evidence>
<evidence type="ECO:0000313" key="37">
    <source>
        <dbReference type="Proteomes" id="UP000477010"/>
    </source>
</evidence>
<dbReference type="Proteomes" id="UP000095649">
    <property type="component" value="Unassembled WGS sequence"/>
</dbReference>
<evidence type="ECO:0000313" key="15">
    <source>
        <dbReference type="EMBL" id="MSC51480.1"/>
    </source>
</evidence>
<evidence type="ECO:0000256" key="4">
    <source>
        <dbReference type="ARBA" id="ARBA00022741"/>
    </source>
</evidence>
<comment type="caution">
    <text evidence="8">Lacks conserved residue(s) required for the propagation of feature annotation.</text>
</comment>
<dbReference type="Gene3D" id="1.10.1750.10">
    <property type="match status" value="1"/>
</dbReference>
<evidence type="ECO:0000313" key="27">
    <source>
        <dbReference type="Proteomes" id="UP000219901"/>
    </source>
</evidence>
<reference evidence="30 31" key="4">
    <citation type="submission" date="2018-02" db="EMBL/GenBank/DDBJ databases">
        <title>Complete genome sequencing of Faecalibacterium prausnitzii strains isolated from the human gut.</title>
        <authorList>
            <person name="Fitzgerald B.C."/>
            <person name="Shkoporov A.N."/>
            <person name="Ross P.R."/>
            <person name="Hill C."/>
        </authorList>
    </citation>
    <scope>NUCLEOTIDE SEQUENCE [LARGE SCALE GENOMIC DNA]</scope>
    <source>
        <strain evidence="20 31">APC923/51-1</strain>
        <strain evidence="21 30">APC924/119</strain>
        <strain evidence="22 32">ATCC 27768</strain>
    </source>
</reference>
<dbReference type="EMBL" id="PRLD01000011">
    <property type="protein sequence ID" value="RAW56392.1"/>
    <property type="molecule type" value="Genomic_DNA"/>
</dbReference>
<reference evidence="14 26" key="1">
    <citation type="submission" date="2015-09" db="EMBL/GenBank/DDBJ databases">
        <authorList>
            <consortium name="Pathogen Informatics"/>
        </authorList>
    </citation>
    <scope>NUCLEOTIDE SEQUENCE [LARGE SCALE GENOMIC DNA]</scope>
    <source>
        <strain evidence="14 26">2789STDY5834970</strain>
    </source>
</reference>
<evidence type="ECO:0000313" key="35">
    <source>
        <dbReference type="Proteomes" id="UP000260783"/>
    </source>
</evidence>
<evidence type="ECO:0000313" key="30">
    <source>
        <dbReference type="Proteomes" id="UP000250550"/>
    </source>
</evidence>
<keyword evidence="5 8" id="KW-0067">ATP-binding</keyword>
<dbReference type="EMBL" id="NMTZ01000009">
    <property type="protein sequence ID" value="PDX84778.1"/>
    <property type="molecule type" value="Genomic_DNA"/>
</dbReference>
<comment type="function">
    <text evidence="8 10">Plays an essential role in the initiation and regulation of chromosomal replication. ATP-DnaA binds to the origin of replication (oriC) to initiate formation of the DNA replication initiation complex once per cell cycle. Binds the DnaA box (a 9 base pair repeat at the origin) and separates the double-stranded (ds)DNA. Forms a right-handed helical filament on oriC DNA; dsDNA binds to the exterior of the filament while single-stranded (ss)DNA is stabiized in the filament's interior. The ATP-DnaA-oriC complex binds and stabilizes one strand of the AT-rich DNA unwinding element (DUE), permitting loading of DNA polymerase. After initiation quickly degrades to an ADP-DnaA complex that is not apt for DNA replication. Binds acidic phospholipids.</text>
</comment>
<gene>
    <name evidence="8 14" type="primary">dnaA</name>
    <name evidence="21" type="ORF">C4N21_09945</name>
    <name evidence="20" type="ORF">C4N24_11090</name>
    <name evidence="22" type="ORF">C7J97_00315</name>
    <name evidence="17" type="ORF">CGS55_04195</name>
    <name evidence="18" type="ORF">CGS56_05055</name>
    <name evidence="19" type="ORF">CGS59_03540</name>
    <name evidence="25" type="ORF">DW855_08675</name>
    <name evidence="24" type="ORF">DWZ04_09945</name>
    <name evidence="23" type="ORF">DWZ25_11575</name>
    <name evidence="14" type="ORF">ERS852582_02492</name>
    <name evidence="16" type="ORF">GKD85_11745</name>
    <name evidence="15" type="ORF">GKE10_06100</name>
</gene>
<evidence type="ECO:0000256" key="5">
    <source>
        <dbReference type="ARBA" id="ARBA00022840"/>
    </source>
</evidence>
<dbReference type="EMBL" id="PXUP01000001">
    <property type="protein sequence ID" value="RCH48034.1"/>
    <property type="molecule type" value="Genomic_DNA"/>
</dbReference>
<dbReference type="Proteomes" id="UP000219901">
    <property type="component" value="Unassembled WGS sequence"/>
</dbReference>
<evidence type="ECO:0000256" key="10">
    <source>
        <dbReference type="RuleBase" id="RU000577"/>
    </source>
</evidence>
<dbReference type="PROSITE" id="PS01008">
    <property type="entry name" value="DNAA"/>
    <property type="match status" value="1"/>
</dbReference>
<dbReference type="Gene3D" id="1.10.8.60">
    <property type="match status" value="1"/>
</dbReference>
<dbReference type="EMBL" id="WKQE01000018">
    <property type="protein sequence ID" value="MSC81466.1"/>
    <property type="molecule type" value="Genomic_DNA"/>
</dbReference>
<dbReference type="EMBL" id="NMTV01000033">
    <property type="protein sequence ID" value="PDX73215.1"/>
    <property type="molecule type" value="Genomic_DNA"/>
</dbReference>
<evidence type="ECO:0000256" key="9">
    <source>
        <dbReference type="NCBIfam" id="TIGR00362"/>
    </source>
</evidence>
<dbReference type="InterPro" id="IPR018312">
    <property type="entry name" value="Chromosome_initiator_DnaA_CS"/>
</dbReference>
<dbReference type="InterPro" id="IPR013159">
    <property type="entry name" value="DnaA_C"/>
</dbReference>
<evidence type="ECO:0000313" key="14">
    <source>
        <dbReference type="EMBL" id="CUN21149.1"/>
    </source>
</evidence>
<comment type="subunit">
    <text evidence="8">Oligomerizes as a right-handed, spiral filament on DNA at oriC.</text>
</comment>
<dbReference type="GO" id="GO:0008289">
    <property type="term" value="F:lipid binding"/>
    <property type="evidence" value="ECO:0007669"/>
    <property type="project" value="UniProtKB-KW"/>
</dbReference>
<evidence type="ECO:0000256" key="7">
    <source>
        <dbReference type="ARBA" id="ARBA00023125"/>
    </source>
</evidence>
<dbReference type="InterPro" id="IPR038454">
    <property type="entry name" value="DnaA_N_sf"/>
</dbReference>
<dbReference type="SMART" id="SM00382">
    <property type="entry name" value="AAA"/>
    <property type="match status" value="1"/>
</dbReference>
<evidence type="ECO:0000313" key="23">
    <source>
        <dbReference type="EMBL" id="RGB83805.1"/>
    </source>
</evidence>
<dbReference type="Proteomes" id="UP000250550">
    <property type="component" value="Unassembled WGS sequence"/>
</dbReference>
<evidence type="ECO:0000313" key="26">
    <source>
        <dbReference type="Proteomes" id="UP000095649"/>
    </source>
</evidence>
<dbReference type="EMBL" id="WKQM01000009">
    <property type="protein sequence ID" value="MSC51480.1"/>
    <property type="molecule type" value="Genomic_DNA"/>
</dbReference>
<accession>A0A173V1G7</accession>
<evidence type="ECO:0000313" key="18">
    <source>
        <dbReference type="EMBL" id="PDX76049.1"/>
    </source>
</evidence>
<evidence type="ECO:0000313" key="34">
    <source>
        <dbReference type="Proteomes" id="UP000260782"/>
    </source>
</evidence>
<dbReference type="Proteomes" id="UP000260782">
    <property type="component" value="Unassembled WGS sequence"/>
</dbReference>
<evidence type="ECO:0000313" key="32">
    <source>
        <dbReference type="Proteomes" id="UP000252378"/>
    </source>
</evidence>
<dbReference type="EMBL" id="NMTW01000026">
    <property type="protein sequence ID" value="PDX76049.1"/>
    <property type="molecule type" value="Genomic_DNA"/>
</dbReference>
<dbReference type="InterPro" id="IPR024633">
    <property type="entry name" value="DnaA_N_dom"/>
</dbReference>
<reference evidence="36 37" key="6">
    <citation type="journal article" date="2019" name="Nat. Med.">
        <title>A library of human gut bacterial isolates paired with longitudinal multiomics data enables mechanistic microbiome research.</title>
        <authorList>
            <person name="Poyet M."/>
            <person name="Groussin M."/>
            <person name="Gibbons S.M."/>
            <person name="Avila-Pacheco J."/>
            <person name="Jiang X."/>
            <person name="Kearney S.M."/>
            <person name="Perrotta A.R."/>
            <person name="Berdy B."/>
            <person name="Zhao S."/>
            <person name="Lieberman T.D."/>
            <person name="Swanson P.K."/>
            <person name="Smith M."/>
            <person name="Roesemann S."/>
            <person name="Alexander J.E."/>
            <person name="Rich S.A."/>
            <person name="Livny J."/>
            <person name="Vlamakis H."/>
            <person name="Clish C."/>
            <person name="Bullock K."/>
            <person name="Deik A."/>
            <person name="Scott J."/>
            <person name="Pierce K.A."/>
            <person name="Xavier R.J."/>
            <person name="Alm E.J."/>
        </authorList>
    </citation>
    <scope>NUCLEOTIDE SEQUENCE [LARGE SCALE GENOMIC DNA]</scope>
    <source>
        <strain evidence="15 36">BIOML-B1</strain>
        <strain evidence="16 37">BIOML-B9</strain>
    </source>
</reference>
<dbReference type="SUPFAM" id="SSF52540">
    <property type="entry name" value="P-loop containing nucleoside triphosphate hydrolases"/>
    <property type="match status" value="1"/>
</dbReference>
<dbReference type="HAMAP" id="MF_00377">
    <property type="entry name" value="DnaA_bact"/>
    <property type="match status" value="1"/>
</dbReference>
<reference evidence="17" key="3">
    <citation type="submission" date="2017-07" db="EMBL/GenBank/DDBJ databases">
        <authorList>
            <person name="Sun Z.S."/>
            <person name="Albrecht U."/>
            <person name="Echele G."/>
            <person name="Lee C.C."/>
        </authorList>
    </citation>
    <scope>NUCLEOTIDE SEQUENCE</scope>
    <source>
        <strain evidence="17">CNCM I 4546</strain>
        <strain evidence="18">CNCM I 4573</strain>
        <strain evidence="19">CNCM I 4644</strain>
    </source>
</reference>
<dbReference type="AlphaFoldDB" id="A0A173V1G7"/>
<keyword evidence="2 8" id="KW-0963">Cytoplasm</keyword>
<dbReference type="Pfam" id="PF08299">
    <property type="entry name" value="Bac_DnaA_C"/>
    <property type="match status" value="1"/>
</dbReference>
<comment type="similarity">
    <text evidence="1 8 11">Belongs to the DnaA family.</text>
</comment>
<dbReference type="EMBL" id="PRLF01000013">
    <property type="protein sequence ID" value="RAW64607.1"/>
    <property type="molecule type" value="Genomic_DNA"/>
</dbReference>
<dbReference type="GO" id="GO:0005737">
    <property type="term" value="C:cytoplasm"/>
    <property type="evidence" value="ECO:0007669"/>
    <property type="project" value="UniProtKB-SubCell"/>
</dbReference>
<dbReference type="Pfam" id="PF00308">
    <property type="entry name" value="Bac_DnaA"/>
    <property type="match status" value="1"/>
</dbReference>
<evidence type="ECO:0000256" key="3">
    <source>
        <dbReference type="ARBA" id="ARBA00022705"/>
    </source>
</evidence>
<dbReference type="InterPro" id="IPR013317">
    <property type="entry name" value="DnaA_dom"/>
</dbReference>
<dbReference type="OrthoDB" id="9807019at2"/>
<keyword evidence="3 8" id="KW-0235">DNA replication</keyword>
<evidence type="ECO:0000259" key="13">
    <source>
        <dbReference type="SMART" id="SM00760"/>
    </source>
</evidence>
<feature type="region of interest" description="Domain III, AAA+ region" evidence="8">
    <location>
        <begin position="103"/>
        <end position="319"/>
    </location>
</feature>
<feature type="domain" description="Chromosomal replication initiator DnaA C-terminal" evidence="13">
    <location>
        <begin position="348"/>
        <end position="417"/>
    </location>
</feature>
<sequence length="440" mass="49514">MDSFKDVLEAAQMYCKAQMAEPTYNLYIDGLEPISFEDSSHITLSVRNDFICKIVTDRYLGLLKEAFKSVLGFDVDITLVVPSTPPHEVVLAQQYEANPASPQGNYEFTFENFIKGPSNQFAFAAAQAVAANPSGAYNPLFIYGGSGLGKTHLLTAIQTEIKRTHPDFVIMYVTCEQFTNELIAAIRAGSTEDFRMKYRVADLLLVDDIQFIAGKESTQEEFFHTFNSLHDAHKQIVIASDRPAKEIKSLEERLRTRFEWGLTADVQPPDFETRVAIVKRKAELLHLDLPEDVAEFIANHLKNNIRQLEGAVKKLNAYYMLEGIQPVISVAQNAIKDILNETQPVPVTIEKIIGEVSRTFNVSPADIRGTKRNANVASARRVAIYILREVTGMSMEEIGREFSGRDHSTIVYSLKTMERDMKNDQHLRETVSDIIKNVKA</sequence>
<evidence type="ECO:0000313" key="33">
    <source>
        <dbReference type="Proteomes" id="UP000260733"/>
    </source>
</evidence>
<evidence type="ECO:0000256" key="1">
    <source>
        <dbReference type="ARBA" id="ARBA00006583"/>
    </source>
</evidence>
<dbReference type="Proteomes" id="UP000477010">
    <property type="component" value="Unassembled WGS sequence"/>
</dbReference>
<dbReference type="Proteomes" id="UP000260783">
    <property type="component" value="Unassembled WGS sequence"/>
</dbReference>
<dbReference type="EMBL" id="QVFB01000012">
    <property type="protein sequence ID" value="RGC18354.1"/>
    <property type="molecule type" value="Genomic_DNA"/>
</dbReference>
<evidence type="ECO:0000313" key="17">
    <source>
        <dbReference type="EMBL" id="PDX73215.1"/>
    </source>
</evidence>
<evidence type="ECO:0000256" key="8">
    <source>
        <dbReference type="HAMAP-Rule" id="MF_00377"/>
    </source>
</evidence>
<dbReference type="NCBIfam" id="TIGR00362">
    <property type="entry name" value="DnaA"/>
    <property type="match status" value="1"/>
</dbReference>
<evidence type="ECO:0000313" key="29">
    <source>
        <dbReference type="Proteomes" id="UP000220480"/>
    </source>
</evidence>
<keyword evidence="4 8" id="KW-0547">Nucleotide-binding</keyword>
<dbReference type="GeneID" id="75068511"/>